<feature type="chain" id="PRO_5045253613" evidence="1">
    <location>
        <begin position="23"/>
        <end position="87"/>
    </location>
</feature>
<gene>
    <name evidence="2" type="ORF">R0G64_12365</name>
</gene>
<evidence type="ECO:0000313" key="2">
    <source>
        <dbReference type="EMBL" id="MDV3440220.1"/>
    </source>
</evidence>
<accession>A0ABU3XQN5</accession>
<evidence type="ECO:0000313" key="3">
    <source>
        <dbReference type="Proteomes" id="UP001273935"/>
    </source>
</evidence>
<evidence type="ECO:0000256" key="1">
    <source>
        <dbReference type="SAM" id="SignalP"/>
    </source>
</evidence>
<dbReference type="EMBL" id="JAWJUL010000040">
    <property type="protein sequence ID" value="MDV3440220.1"/>
    <property type="molecule type" value="Genomic_DNA"/>
</dbReference>
<dbReference type="RefSeq" id="WP_279803981.1">
    <property type="nucleotide sequence ID" value="NZ_CP133395.1"/>
</dbReference>
<reference evidence="2 3" key="1">
    <citation type="submission" date="2023-10" db="EMBL/GenBank/DDBJ databases">
        <title>Pseudomonas otitidis isolated from a paediatric patient with cystic fibrosis in Chile.</title>
        <authorList>
            <person name="Amsteins-Romero L."/>
            <person name="Opazo-Capurro A."/>
            <person name="Matus-Kohler M."/>
            <person name="Gonzalez-Rocha G."/>
        </authorList>
    </citation>
    <scope>NUCLEOTIDE SEQUENCE [LARGE SCALE GENOMIC DNA]</scope>
    <source>
        <strain evidence="2 3">P-714</strain>
    </source>
</reference>
<organism evidence="2 3">
    <name type="scientific">Metapseudomonas otitidis</name>
    <dbReference type="NCBI Taxonomy" id="319939"/>
    <lineage>
        <taxon>Bacteria</taxon>
        <taxon>Pseudomonadati</taxon>
        <taxon>Pseudomonadota</taxon>
        <taxon>Gammaproteobacteria</taxon>
        <taxon>Pseudomonadales</taxon>
        <taxon>Pseudomonadaceae</taxon>
        <taxon>Metapseudomonas</taxon>
    </lineage>
</organism>
<sequence>MQKLMALLAAAGLVTTLGSVQADELQGQLEQARKDACDKQRAELQAEKEGSGKGSAGLAASLLGSVKKEVSKHLDDACGNPDDASEG</sequence>
<keyword evidence="1" id="KW-0732">Signal</keyword>
<keyword evidence="3" id="KW-1185">Reference proteome</keyword>
<protein>
    <submittedName>
        <fullName evidence="2">Uncharacterized protein</fullName>
    </submittedName>
</protein>
<name>A0ABU3XQN5_9GAMM</name>
<proteinExistence type="predicted"/>
<dbReference type="Proteomes" id="UP001273935">
    <property type="component" value="Unassembled WGS sequence"/>
</dbReference>
<comment type="caution">
    <text evidence="2">The sequence shown here is derived from an EMBL/GenBank/DDBJ whole genome shotgun (WGS) entry which is preliminary data.</text>
</comment>
<feature type="signal peptide" evidence="1">
    <location>
        <begin position="1"/>
        <end position="22"/>
    </location>
</feature>